<reference evidence="3" key="1">
    <citation type="submission" date="2016-10" db="EMBL/GenBank/DDBJ databases">
        <authorList>
            <person name="Varghese N."/>
            <person name="Submissions S."/>
        </authorList>
    </citation>
    <scope>NUCLEOTIDE SEQUENCE [LARGE SCALE GENOMIC DNA]</scope>
    <source>
        <strain evidence="3">DSM 9751</strain>
    </source>
</reference>
<evidence type="ECO:0008006" key="4">
    <source>
        <dbReference type="Google" id="ProtNLM"/>
    </source>
</evidence>
<name>A0A1H4XY75_9PSED</name>
<accession>A0A1H4XY75</accession>
<protein>
    <recommendedName>
        <fullName evidence="4">Lipoprotein</fullName>
    </recommendedName>
</protein>
<keyword evidence="3" id="KW-1185">Reference proteome</keyword>
<keyword evidence="1" id="KW-0732">Signal</keyword>
<gene>
    <name evidence="2" type="ORF">SAMN05216178_6227</name>
</gene>
<feature type="signal peptide" evidence="1">
    <location>
        <begin position="1"/>
        <end position="25"/>
    </location>
</feature>
<dbReference type="Proteomes" id="UP000198982">
    <property type="component" value="Unassembled WGS sequence"/>
</dbReference>
<evidence type="ECO:0000313" key="3">
    <source>
        <dbReference type="Proteomes" id="UP000198982"/>
    </source>
</evidence>
<proteinExistence type="predicted"/>
<evidence type="ECO:0000313" key="2">
    <source>
        <dbReference type="EMBL" id="SED10100.1"/>
    </source>
</evidence>
<evidence type="ECO:0000256" key="1">
    <source>
        <dbReference type="SAM" id="SignalP"/>
    </source>
</evidence>
<organism evidence="2 3">
    <name type="scientific">Pseudomonas saponiphila</name>
    <dbReference type="NCBI Taxonomy" id="556534"/>
    <lineage>
        <taxon>Bacteria</taxon>
        <taxon>Pseudomonadati</taxon>
        <taxon>Pseudomonadota</taxon>
        <taxon>Gammaproteobacteria</taxon>
        <taxon>Pseudomonadales</taxon>
        <taxon>Pseudomonadaceae</taxon>
        <taxon>Pseudomonas</taxon>
    </lineage>
</organism>
<feature type="chain" id="PRO_5011547590" description="Lipoprotein" evidence="1">
    <location>
        <begin position="26"/>
        <end position="243"/>
    </location>
</feature>
<dbReference type="EMBL" id="FNTJ01000002">
    <property type="protein sequence ID" value="SED10100.1"/>
    <property type="molecule type" value="Genomic_DNA"/>
</dbReference>
<sequence>MKWLESCGLGLALCAGLGGVTAAQAGCDNTTDIPGELHVCKPWPAEPELSISARATPMPGSQTGDVRRYSLDVSLQDIDSGWTLASNYQDSALFSDAVALQGLQIDTGRYRLNKEQRAFGLRVLYHHSSSAIPYEKSVLTLYRREDKEVLPLLEGLVMDESNGEFGWGGECEGRSRTLHRTLEVGSGQRNGYADLIVRTREVSTRHFKGRDGCESRDLPPRNTLATLHYDGQRYVLSTALKGQ</sequence>
<dbReference type="AlphaFoldDB" id="A0A1H4XY75"/>